<dbReference type="GO" id="GO:0005509">
    <property type="term" value="F:calcium ion binding"/>
    <property type="evidence" value="ECO:0007669"/>
    <property type="project" value="InterPro"/>
</dbReference>
<reference evidence="6 7" key="1">
    <citation type="journal article" date="2021" name="Elife">
        <title>Chloroplast acquisition without the gene transfer in kleptoplastic sea slugs, Plakobranchus ocellatus.</title>
        <authorList>
            <person name="Maeda T."/>
            <person name="Takahashi S."/>
            <person name="Yoshida T."/>
            <person name="Shimamura S."/>
            <person name="Takaki Y."/>
            <person name="Nagai Y."/>
            <person name="Toyoda A."/>
            <person name="Suzuki Y."/>
            <person name="Arimoto A."/>
            <person name="Ishii H."/>
            <person name="Satoh N."/>
            <person name="Nishiyama T."/>
            <person name="Hasebe M."/>
            <person name="Maruyama T."/>
            <person name="Minagawa J."/>
            <person name="Obokata J."/>
            <person name="Shigenobu S."/>
        </authorList>
    </citation>
    <scope>NUCLEOTIDE SEQUENCE [LARGE SCALE GENOMIC DNA]</scope>
</reference>
<dbReference type="SMART" id="SM00181">
    <property type="entry name" value="EGF"/>
    <property type="match status" value="4"/>
</dbReference>
<dbReference type="CDD" id="cd00054">
    <property type="entry name" value="EGF_CA"/>
    <property type="match status" value="2"/>
</dbReference>
<evidence type="ECO:0000256" key="1">
    <source>
        <dbReference type="ARBA" id="ARBA00023157"/>
    </source>
</evidence>
<feature type="chain" id="PRO_5043696955" evidence="3">
    <location>
        <begin position="25"/>
        <end position="536"/>
    </location>
</feature>
<dbReference type="AlphaFoldDB" id="A0AAV4DTT3"/>
<dbReference type="PROSITE" id="PS01186">
    <property type="entry name" value="EGF_2"/>
    <property type="match status" value="2"/>
</dbReference>
<feature type="domain" description="Laminin G" evidence="4">
    <location>
        <begin position="152"/>
        <end position="332"/>
    </location>
</feature>
<comment type="caution">
    <text evidence="6">The sequence shown here is derived from an EMBL/GenBank/DDBJ whole genome shotgun (WGS) entry which is preliminary data.</text>
</comment>
<dbReference type="Pfam" id="PF00054">
    <property type="entry name" value="Laminin_G_1"/>
    <property type="match status" value="1"/>
</dbReference>
<dbReference type="InterPro" id="IPR001791">
    <property type="entry name" value="Laminin_G"/>
</dbReference>
<accession>A0AAV4DTT3</accession>
<dbReference type="Pfam" id="PF02210">
    <property type="entry name" value="Laminin_G_2"/>
    <property type="match status" value="1"/>
</dbReference>
<feature type="disulfide bond" evidence="2">
    <location>
        <begin position="355"/>
        <end position="364"/>
    </location>
</feature>
<comment type="caution">
    <text evidence="2">Lacks conserved residue(s) required for the propagation of feature annotation.</text>
</comment>
<dbReference type="CDD" id="cd00110">
    <property type="entry name" value="LamG"/>
    <property type="match status" value="2"/>
</dbReference>
<keyword evidence="7" id="KW-1185">Reference proteome</keyword>
<keyword evidence="3" id="KW-0732">Signal</keyword>
<evidence type="ECO:0000259" key="4">
    <source>
        <dbReference type="PROSITE" id="PS50025"/>
    </source>
</evidence>
<dbReference type="SUPFAM" id="SSF49899">
    <property type="entry name" value="Concanavalin A-like lectins/glucanases"/>
    <property type="match status" value="2"/>
</dbReference>
<dbReference type="SUPFAM" id="SSF57196">
    <property type="entry name" value="EGF/Laminin"/>
    <property type="match status" value="1"/>
</dbReference>
<dbReference type="PROSITE" id="PS00022">
    <property type="entry name" value="EGF_1"/>
    <property type="match status" value="2"/>
</dbReference>
<dbReference type="Proteomes" id="UP000735302">
    <property type="component" value="Unassembled WGS sequence"/>
</dbReference>
<dbReference type="InterPro" id="IPR013320">
    <property type="entry name" value="ConA-like_dom_sf"/>
</dbReference>
<dbReference type="InterPro" id="IPR001881">
    <property type="entry name" value="EGF-like_Ca-bd_dom"/>
</dbReference>
<dbReference type="PROSITE" id="PS50025">
    <property type="entry name" value="LAM_G_DOMAIN"/>
    <property type="match status" value="2"/>
</dbReference>
<evidence type="ECO:0000259" key="5">
    <source>
        <dbReference type="PROSITE" id="PS50026"/>
    </source>
</evidence>
<dbReference type="SMART" id="SM00179">
    <property type="entry name" value="EGF_CA"/>
    <property type="match status" value="3"/>
</dbReference>
<dbReference type="InterPro" id="IPR000742">
    <property type="entry name" value="EGF"/>
</dbReference>
<dbReference type="SMART" id="SM00282">
    <property type="entry name" value="LamG"/>
    <property type="match status" value="2"/>
</dbReference>
<feature type="domain" description="EGF-like" evidence="5">
    <location>
        <begin position="110"/>
        <end position="146"/>
    </location>
</feature>
<dbReference type="PROSITE" id="PS50026">
    <property type="entry name" value="EGF_3"/>
    <property type="match status" value="2"/>
</dbReference>
<proteinExistence type="predicted"/>
<keyword evidence="1 2" id="KW-1015">Disulfide bond</keyword>
<evidence type="ECO:0000256" key="3">
    <source>
        <dbReference type="SAM" id="SignalP"/>
    </source>
</evidence>
<dbReference type="Gene3D" id="2.60.120.200">
    <property type="match status" value="2"/>
</dbReference>
<feature type="disulfide bond" evidence="2">
    <location>
        <begin position="136"/>
        <end position="145"/>
    </location>
</feature>
<organism evidence="6 7">
    <name type="scientific">Plakobranchus ocellatus</name>
    <dbReference type="NCBI Taxonomy" id="259542"/>
    <lineage>
        <taxon>Eukaryota</taxon>
        <taxon>Metazoa</taxon>
        <taxon>Spiralia</taxon>
        <taxon>Lophotrochozoa</taxon>
        <taxon>Mollusca</taxon>
        <taxon>Gastropoda</taxon>
        <taxon>Heterobranchia</taxon>
        <taxon>Euthyneura</taxon>
        <taxon>Panpulmonata</taxon>
        <taxon>Sacoglossa</taxon>
        <taxon>Placobranchoidea</taxon>
        <taxon>Plakobranchidae</taxon>
        <taxon>Plakobranchus</taxon>
    </lineage>
</organism>
<dbReference type="EMBL" id="BLXT01008305">
    <property type="protein sequence ID" value="GFO47390.1"/>
    <property type="molecule type" value="Genomic_DNA"/>
</dbReference>
<dbReference type="PANTHER" id="PTHR15036">
    <property type="entry name" value="PIKACHURIN-LIKE PROTEIN"/>
    <property type="match status" value="1"/>
</dbReference>
<dbReference type="Pfam" id="PF00008">
    <property type="entry name" value="EGF"/>
    <property type="match status" value="1"/>
</dbReference>
<dbReference type="InterPro" id="IPR050372">
    <property type="entry name" value="Neurexin-related_CASP"/>
</dbReference>
<gene>
    <name evidence="6" type="ORF">PoB_007389500</name>
</gene>
<dbReference type="PANTHER" id="PTHR15036:SF85">
    <property type="entry name" value="SP2353, ISOFORM A"/>
    <property type="match status" value="1"/>
</dbReference>
<feature type="signal peptide" evidence="3">
    <location>
        <begin position="1"/>
        <end position="24"/>
    </location>
</feature>
<feature type="domain" description="Laminin G" evidence="4">
    <location>
        <begin position="371"/>
        <end position="536"/>
    </location>
</feature>
<evidence type="ECO:0000256" key="2">
    <source>
        <dbReference type="PROSITE-ProRule" id="PRU00076"/>
    </source>
</evidence>
<evidence type="ECO:0000313" key="7">
    <source>
        <dbReference type="Proteomes" id="UP000735302"/>
    </source>
</evidence>
<dbReference type="Gene3D" id="2.10.25.10">
    <property type="entry name" value="Laminin"/>
    <property type="match status" value="3"/>
</dbReference>
<protein>
    <submittedName>
        <fullName evidence="6">Pikachurin-like</fullName>
    </submittedName>
</protein>
<evidence type="ECO:0000313" key="6">
    <source>
        <dbReference type="EMBL" id="GFO47390.1"/>
    </source>
</evidence>
<name>A0AAV4DTT3_9GAST</name>
<feature type="domain" description="EGF-like" evidence="5">
    <location>
        <begin position="329"/>
        <end position="365"/>
    </location>
</feature>
<sequence>MAVPLYGRFLFAFILEIILQESASVTINAVFEGTCLSGHLCRQECVDSKDGGHICMCRPGFKINKDGISCSNLTTSNCEGVECYNGTCKMVDSKPTCYCTRRYYGNVCQHARVCDVLDCKNNGTCVLVKSRAKCLCRLGFEGKFCEKVSMDIKYPRFVGSSYYMMPTLPNADRNFTIKLVFRQDDPKNELLLFSQNENKEYFLVYIYNGIVIVRYDSGRGVEEMSTSNSLLDNQWNALLIKKDFPDFMIELNNEEKNIDVSYINDIGNTLQSSFFLGGFYDFDAVQDLFQNGMEFLNGCIKELYIDYQLFDFRRDAGQKVYARGSSNCRLGCRSKDCLNGGECIEAPGDYNVCLCPPGYNEEKCQSYSPVRVPHFSGVSSYMKLSSVYKSGSNRTDIQLMVRAASRIGTILYAGNSEIGDGDFISLELKEGHIVFKFDLGSGAAVIRSPDPVSANKWYLIRASQIGSMGTLKVAGQTLVTGQAKGSYFILNLPANSFYLGAQLHYDRTSTQRDVWGSFIGCLEKVSTSCKKSQKCN</sequence>
<keyword evidence="2" id="KW-0245">EGF-like domain</keyword>
<dbReference type="GO" id="GO:0016020">
    <property type="term" value="C:membrane"/>
    <property type="evidence" value="ECO:0007669"/>
    <property type="project" value="UniProtKB-SubCell"/>
</dbReference>